<comment type="caution">
    <text evidence="2">The sequence shown here is derived from an EMBL/GenBank/DDBJ whole genome shotgun (WGS) entry which is preliminary data.</text>
</comment>
<dbReference type="RefSeq" id="WP_378247425.1">
    <property type="nucleotide sequence ID" value="NZ_JBHSKF010000005.1"/>
</dbReference>
<evidence type="ECO:0000313" key="3">
    <source>
        <dbReference type="Proteomes" id="UP001596157"/>
    </source>
</evidence>
<evidence type="ECO:0000256" key="1">
    <source>
        <dbReference type="SAM" id="Phobius"/>
    </source>
</evidence>
<accession>A0ABW0EKI8</accession>
<sequence length="168" mass="17377">MRGPDPVAVAAAVVIASLAAAATAARGPSPWWAVPVFLGMVLLVLGVHALLSWRTRPAPPREGEEIRRLVRALSAAAGELRARSLGVRAADSVAGMAAGVVEAGYQLAWLAVERESTSAAAALAKAVAKLEDVAGRVDDPAVRLNVLIEELIIVQSGLESATRGLRGY</sequence>
<name>A0ABW0EKI8_9PSEU</name>
<feature type="transmembrane region" description="Helical" evidence="1">
    <location>
        <begin position="31"/>
        <end position="51"/>
    </location>
</feature>
<gene>
    <name evidence="2" type="ORF">ACFPM7_12880</name>
</gene>
<proteinExistence type="predicted"/>
<keyword evidence="1" id="KW-0472">Membrane</keyword>
<keyword evidence="1" id="KW-1133">Transmembrane helix</keyword>
<dbReference type="Proteomes" id="UP001596157">
    <property type="component" value="Unassembled WGS sequence"/>
</dbReference>
<reference evidence="3" key="1">
    <citation type="journal article" date="2019" name="Int. J. Syst. Evol. Microbiol.">
        <title>The Global Catalogue of Microorganisms (GCM) 10K type strain sequencing project: providing services to taxonomists for standard genome sequencing and annotation.</title>
        <authorList>
            <consortium name="The Broad Institute Genomics Platform"/>
            <consortium name="The Broad Institute Genome Sequencing Center for Infectious Disease"/>
            <person name="Wu L."/>
            <person name="Ma J."/>
        </authorList>
    </citation>
    <scope>NUCLEOTIDE SEQUENCE [LARGE SCALE GENOMIC DNA]</scope>
    <source>
        <strain evidence="3">CCUG 59778</strain>
    </source>
</reference>
<keyword evidence="3" id="KW-1185">Reference proteome</keyword>
<evidence type="ECO:0000313" key="2">
    <source>
        <dbReference type="EMBL" id="MFC5287948.1"/>
    </source>
</evidence>
<keyword evidence="1" id="KW-0812">Transmembrane</keyword>
<organism evidence="2 3">
    <name type="scientific">Actinokineospora guangxiensis</name>
    <dbReference type="NCBI Taxonomy" id="1490288"/>
    <lineage>
        <taxon>Bacteria</taxon>
        <taxon>Bacillati</taxon>
        <taxon>Actinomycetota</taxon>
        <taxon>Actinomycetes</taxon>
        <taxon>Pseudonocardiales</taxon>
        <taxon>Pseudonocardiaceae</taxon>
        <taxon>Actinokineospora</taxon>
    </lineage>
</organism>
<protein>
    <submittedName>
        <fullName evidence="2">Uncharacterized protein</fullName>
    </submittedName>
</protein>
<dbReference type="EMBL" id="JBHSKF010000005">
    <property type="protein sequence ID" value="MFC5287948.1"/>
    <property type="molecule type" value="Genomic_DNA"/>
</dbReference>